<evidence type="ECO:0000256" key="1">
    <source>
        <dbReference type="ARBA" id="ARBA00003236"/>
    </source>
</evidence>
<dbReference type="PANTHER" id="PTHR34216">
    <property type="match status" value="1"/>
</dbReference>
<comment type="similarity">
    <text evidence="2">Belongs to the polysaccharide deacetylase family.</text>
</comment>
<evidence type="ECO:0000256" key="5">
    <source>
        <dbReference type="ARBA" id="ARBA00032976"/>
    </source>
</evidence>
<evidence type="ECO:0000313" key="7">
    <source>
        <dbReference type="EMBL" id="MBB5041395.1"/>
    </source>
</evidence>
<dbReference type="Pfam" id="PF01522">
    <property type="entry name" value="Polysacc_deac_1"/>
    <property type="match status" value="1"/>
</dbReference>
<evidence type="ECO:0000259" key="6">
    <source>
        <dbReference type="PROSITE" id="PS51677"/>
    </source>
</evidence>
<dbReference type="Proteomes" id="UP000535406">
    <property type="component" value="Unassembled WGS sequence"/>
</dbReference>
<keyword evidence="8" id="KW-1185">Reference proteome</keyword>
<dbReference type="InterPro" id="IPR011330">
    <property type="entry name" value="Glyco_hydro/deAcase_b/a-brl"/>
</dbReference>
<dbReference type="RefSeq" id="WP_184141071.1">
    <property type="nucleotide sequence ID" value="NZ_JACHIK010000002.1"/>
</dbReference>
<gene>
    <name evidence="7" type="ORF">HNQ66_000778</name>
</gene>
<sequence>MEDYISTLFQDWAPSQMLDGFDTFLSGAIVTAAARWTDAFRGARGCFFTFHRAAPRAVWPSLPNRNFYLDLDFLDALLTHLAMSGRRIVTIEEGLRLAADGTTRDTFVNFSIDDCYRDTYEEVVPLFRRHGVPLTLFVTTGIPDGTMSLCWAGLEDTIRSRDSILVDGEEIKTDTIERKLATYAALQTQWDGPAMGEHYAKFCAGNGVDPLEMREKHAITWQMLSELAQDPLVEIGSHTVSHPRISELTPEEARYELGGSRERLREKLGVPVKHFAFPYGRMKDCGPRDFAIAQEVGYEGVATTTKGLIRPGPVPYAYPRVTLNGAYRTLLVPELHMAGASAAAARALGRV</sequence>
<protein>
    <recommendedName>
        <fullName evidence="3">Chitooligosaccharide deacetylase</fullName>
    </recommendedName>
    <alternativeName>
        <fullName evidence="5">Nodulation protein B</fullName>
    </alternativeName>
</protein>
<comment type="function">
    <text evidence="1">Is involved in generating a small heat-stable compound (Nod), an acylated oligomer of N-acetylglucosamine, that stimulates mitosis in various plant protoplasts.</text>
</comment>
<dbReference type="PROSITE" id="PS51677">
    <property type="entry name" value="NODB"/>
    <property type="match status" value="1"/>
</dbReference>
<dbReference type="GO" id="GO:0016810">
    <property type="term" value="F:hydrolase activity, acting on carbon-nitrogen (but not peptide) bonds"/>
    <property type="evidence" value="ECO:0007669"/>
    <property type="project" value="InterPro"/>
</dbReference>
<dbReference type="EMBL" id="JACHIK010000002">
    <property type="protein sequence ID" value="MBB5041395.1"/>
    <property type="molecule type" value="Genomic_DNA"/>
</dbReference>
<dbReference type="Gene3D" id="3.20.20.370">
    <property type="entry name" value="Glycoside hydrolase/deacetylase"/>
    <property type="match status" value="1"/>
</dbReference>
<keyword evidence="4" id="KW-0732">Signal</keyword>
<proteinExistence type="inferred from homology"/>
<dbReference type="AlphaFoldDB" id="A0A7W7YS74"/>
<evidence type="ECO:0000256" key="4">
    <source>
        <dbReference type="ARBA" id="ARBA00022729"/>
    </source>
</evidence>
<dbReference type="InterPro" id="IPR051398">
    <property type="entry name" value="Polysacch_Deacetylase"/>
</dbReference>
<dbReference type="InterPro" id="IPR002509">
    <property type="entry name" value="NODB_dom"/>
</dbReference>
<name>A0A7W7YS74_9HYPH</name>
<dbReference type="SUPFAM" id="SSF88713">
    <property type="entry name" value="Glycoside hydrolase/deacetylase"/>
    <property type="match status" value="1"/>
</dbReference>
<dbReference type="GO" id="GO:0005975">
    <property type="term" value="P:carbohydrate metabolic process"/>
    <property type="evidence" value="ECO:0007669"/>
    <property type="project" value="InterPro"/>
</dbReference>
<evidence type="ECO:0000256" key="2">
    <source>
        <dbReference type="ARBA" id="ARBA00010973"/>
    </source>
</evidence>
<feature type="domain" description="NodB homology" evidence="6">
    <location>
        <begin position="106"/>
        <end position="351"/>
    </location>
</feature>
<organism evidence="7 8">
    <name type="scientific">Shinella fusca</name>
    <dbReference type="NCBI Taxonomy" id="544480"/>
    <lineage>
        <taxon>Bacteria</taxon>
        <taxon>Pseudomonadati</taxon>
        <taxon>Pseudomonadota</taxon>
        <taxon>Alphaproteobacteria</taxon>
        <taxon>Hyphomicrobiales</taxon>
        <taxon>Rhizobiaceae</taxon>
        <taxon>Shinella</taxon>
    </lineage>
</organism>
<evidence type="ECO:0000313" key="8">
    <source>
        <dbReference type="Proteomes" id="UP000535406"/>
    </source>
</evidence>
<accession>A0A7W7YS74</accession>
<reference evidence="7 8" key="1">
    <citation type="submission" date="2020-08" db="EMBL/GenBank/DDBJ databases">
        <title>Genomic Encyclopedia of Type Strains, Phase IV (KMG-IV): sequencing the most valuable type-strain genomes for metagenomic binning, comparative biology and taxonomic classification.</title>
        <authorList>
            <person name="Goeker M."/>
        </authorList>
    </citation>
    <scope>NUCLEOTIDE SEQUENCE [LARGE SCALE GENOMIC DNA]</scope>
    <source>
        <strain evidence="7 8">DSM 21319</strain>
    </source>
</reference>
<evidence type="ECO:0000256" key="3">
    <source>
        <dbReference type="ARBA" id="ARBA00020071"/>
    </source>
</evidence>
<dbReference type="PANTHER" id="PTHR34216:SF7">
    <property type="entry name" value="POLY-BETA-1,6-N-ACETYL-D-GLUCOSAMINE N-DEACETYLASE"/>
    <property type="match status" value="1"/>
</dbReference>
<comment type="caution">
    <text evidence="7">The sequence shown here is derived from an EMBL/GenBank/DDBJ whole genome shotgun (WGS) entry which is preliminary data.</text>
</comment>